<keyword evidence="5" id="KW-1185">Reference proteome</keyword>
<evidence type="ECO:0000313" key="4">
    <source>
        <dbReference type="EMBL" id="KAK9914117.1"/>
    </source>
</evidence>
<evidence type="ECO:0000256" key="1">
    <source>
        <dbReference type="ARBA" id="ARBA00009744"/>
    </source>
</evidence>
<dbReference type="GO" id="GO:0006952">
    <property type="term" value="P:defense response"/>
    <property type="evidence" value="ECO:0007669"/>
    <property type="project" value="InterPro"/>
</dbReference>
<name>A0AAW1W1G6_RUBAR</name>
<feature type="domain" description="Bet v I/Major latex protein" evidence="3">
    <location>
        <begin position="4"/>
        <end position="95"/>
    </location>
</feature>
<dbReference type="SUPFAM" id="SSF55961">
    <property type="entry name" value="Bet v1-like"/>
    <property type="match status" value="1"/>
</dbReference>
<dbReference type="Pfam" id="PF00407">
    <property type="entry name" value="Bet_v_1"/>
    <property type="match status" value="1"/>
</dbReference>
<evidence type="ECO:0000313" key="5">
    <source>
        <dbReference type="Proteomes" id="UP001457282"/>
    </source>
</evidence>
<dbReference type="InterPro" id="IPR000916">
    <property type="entry name" value="Bet_v_I/MLP"/>
</dbReference>
<comment type="caution">
    <text evidence="4">The sequence shown here is derived from an EMBL/GenBank/DDBJ whole genome shotgun (WGS) entry which is preliminary data.</text>
</comment>
<proteinExistence type="inferred from homology"/>
<reference evidence="4 5" key="1">
    <citation type="journal article" date="2023" name="G3 (Bethesda)">
        <title>A chromosome-length genome assembly and annotation of blackberry (Rubus argutus, cv. 'Hillquist').</title>
        <authorList>
            <person name="Bruna T."/>
            <person name="Aryal R."/>
            <person name="Dudchenko O."/>
            <person name="Sargent D.J."/>
            <person name="Mead D."/>
            <person name="Buti M."/>
            <person name="Cavallini A."/>
            <person name="Hytonen T."/>
            <person name="Andres J."/>
            <person name="Pham M."/>
            <person name="Weisz D."/>
            <person name="Mascagni F."/>
            <person name="Usai G."/>
            <person name="Natali L."/>
            <person name="Bassil N."/>
            <person name="Fernandez G.E."/>
            <person name="Lomsadze A."/>
            <person name="Armour M."/>
            <person name="Olukolu B."/>
            <person name="Poorten T."/>
            <person name="Britton C."/>
            <person name="Davik J."/>
            <person name="Ashrafi H."/>
            <person name="Aiden E.L."/>
            <person name="Borodovsky M."/>
            <person name="Worthington M."/>
        </authorList>
    </citation>
    <scope>NUCLEOTIDE SEQUENCE [LARGE SCALE GENOMIC DNA]</scope>
    <source>
        <strain evidence="4">PI 553951</strain>
    </source>
</reference>
<dbReference type="GO" id="GO:0009738">
    <property type="term" value="P:abscisic acid-activated signaling pathway"/>
    <property type="evidence" value="ECO:0007669"/>
    <property type="project" value="TreeGrafter"/>
</dbReference>
<evidence type="ECO:0000256" key="2">
    <source>
        <dbReference type="ARBA" id="ARBA00022589"/>
    </source>
</evidence>
<comment type="similarity">
    <text evidence="1">Belongs to the BetVI family.</text>
</comment>
<dbReference type="GO" id="GO:0010427">
    <property type="term" value="F:abscisic acid binding"/>
    <property type="evidence" value="ECO:0007669"/>
    <property type="project" value="TreeGrafter"/>
</dbReference>
<keyword evidence="2" id="KW-0017">Alkaloid metabolism</keyword>
<dbReference type="Gene3D" id="3.30.530.20">
    <property type="match status" value="1"/>
</dbReference>
<gene>
    <name evidence="4" type="ORF">M0R45_037913</name>
</gene>
<dbReference type="GO" id="GO:0005737">
    <property type="term" value="C:cytoplasm"/>
    <property type="evidence" value="ECO:0007669"/>
    <property type="project" value="TreeGrafter"/>
</dbReference>
<dbReference type="GO" id="GO:0004864">
    <property type="term" value="F:protein phosphatase inhibitor activity"/>
    <property type="evidence" value="ECO:0007669"/>
    <property type="project" value="TreeGrafter"/>
</dbReference>
<dbReference type="PANTHER" id="PTHR31213:SF19">
    <property type="entry name" value="BET V I_MAJOR LATEX PROTEIN DOMAIN-CONTAINING PROTEIN"/>
    <property type="match status" value="1"/>
</dbReference>
<dbReference type="EMBL" id="JBEDUW010000007">
    <property type="protein sequence ID" value="KAK9914117.1"/>
    <property type="molecule type" value="Genomic_DNA"/>
</dbReference>
<protein>
    <recommendedName>
        <fullName evidence="3">Bet v I/Major latex protein domain-containing protein</fullName>
    </recommendedName>
</protein>
<dbReference type="GO" id="GO:0005634">
    <property type="term" value="C:nucleus"/>
    <property type="evidence" value="ECO:0007669"/>
    <property type="project" value="TreeGrafter"/>
</dbReference>
<dbReference type="Proteomes" id="UP001457282">
    <property type="component" value="Unassembled WGS sequence"/>
</dbReference>
<accession>A0AAW1W1G6</accession>
<dbReference type="GO" id="GO:0038023">
    <property type="term" value="F:signaling receptor activity"/>
    <property type="evidence" value="ECO:0007669"/>
    <property type="project" value="TreeGrafter"/>
</dbReference>
<organism evidence="4 5">
    <name type="scientific">Rubus argutus</name>
    <name type="common">Southern blackberry</name>
    <dbReference type="NCBI Taxonomy" id="59490"/>
    <lineage>
        <taxon>Eukaryota</taxon>
        <taxon>Viridiplantae</taxon>
        <taxon>Streptophyta</taxon>
        <taxon>Embryophyta</taxon>
        <taxon>Tracheophyta</taxon>
        <taxon>Spermatophyta</taxon>
        <taxon>Magnoliopsida</taxon>
        <taxon>eudicotyledons</taxon>
        <taxon>Gunneridae</taxon>
        <taxon>Pentapetalae</taxon>
        <taxon>rosids</taxon>
        <taxon>fabids</taxon>
        <taxon>Rosales</taxon>
        <taxon>Rosaceae</taxon>
        <taxon>Rosoideae</taxon>
        <taxon>Rosoideae incertae sedis</taxon>
        <taxon>Rubus</taxon>
    </lineage>
</organism>
<dbReference type="InterPro" id="IPR023393">
    <property type="entry name" value="START-like_dom_sf"/>
</dbReference>
<sequence length="121" mass="13135">MVVSGQVSHELEVEVSASQAWKLYGTLALAKLVEQTLTDVIHKIEVEQGDGEVGTILKLTFAPGVAGTGWQKEKFTAIDNEKRVKEVELIEEAAANASFASIDSFANIAQIAKNHLLKNKE</sequence>
<dbReference type="InterPro" id="IPR050279">
    <property type="entry name" value="Plant_def-hormone_signal"/>
</dbReference>
<dbReference type="GO" id="GO:0009820">
    <property type="term" value="P:alkaloid metabolic process"/>
    <property type="evidence" value="ECO:0007669"/>
    <property type="project" value="UniProtKB-KW"/>
</dbReference>
<evidence type="ECO:0000259" key="3">
    <source>
        <dbReference type="Pfam" id="PF00407"/>
    </source>
</evidence>
<dbReference type="PANTHER" id="PTHR31213">
    <property type="entry name" value="OS08G0374000 PROTEIN-RELATED"/>
    <property type="match status" value="1"/>
</dbReference>
<dbReference type="AlphaFoldDB" id="A0AAW1W1G6"/>